<keyword evidence="9" id="KW-0408">Iron</keyword>
<dbReference type="InterPro" id="IPR007202">
    <property type="entry name" value="4Fe-4S_dom"/>
</dbReference>
<evidence type="ECO:0000256" key="10">
    <source>
        <dbReference type="ARBA" id="ARBA00023014"/>
    </source>
</evidence>
<dbReference type="GO" id="GO:0009055">
    <property type="term" value="F:electron transfer activity"/>
    <property type="evidence" value="ECO:0007669"/>
    <property type="project" value="InterPro"/>
</dbReference>
<keyword evidence="4" id="KW-0997">Cell inner membrane</keyword>
<evidence type="ECO:0000259" key="13">
    <source>
        <dbReference type="PROSITE" id="PS51656"/>
    </source>
</evidence>
<keyword evidence="7" id="KW-1278">Translocase</keyword>
<sequence length="204" mass="22622">MASVKEIDALLPQTQCGECGYSGCLPYAEALAQGTAPINKCPPGGVETVEALGNLLRIDTAPYLKEAIENTRPPSVAMIREEECIGCTKCIKACPVDAIIGSSKLMHAVIAHECTGCGLCIEPCPVDCIEMINLPTTEYDKELARQRFQAKQMRQIRNEHEKQQNYREKTRLITHSHDRSLDIQAKQNYILQALARVKAKKSHE</sequence>
<dbReference type="SUPFAM" id="SSF54862">
    <property type="entry name" value="4Fe-4S ferredoxins"/>
    <property type="match status" value="1"/>
</dbReference>
<evidence type="ECO:0000256" key="5">
    <source>
        <dbReference type="ARBA" id="ARBA00022723"/>
    </source>
</evidence>
<keyword evidence="1" id="KW-0813">Transport</keyword>
<dbReference type="InterPro" id="IPR017900">
    <property type="entry name" value="4Fe4S_Fe_S_CS"/>
</dbReference>
<name>A0A0A2SU69_9GAMM</name>
<dbReference type="GO" id="GO:0051539">
    <property type="term" value="F:4 iron, 4 sulfur cluster binding"/>
    <property type="evidence" value="ECO:0007669"/>
    <property type="project" value="UniProtKB-KW"/>
</dbReference>
<evidence type="ECO:0000313" key="15">
    <source>
        <dbReference type="Proteomes" id="UP000054422"/>
    </source>
</evidence>
<evidence type="ECO:0000259" key="12">
    <source>
        <dbReference type="PROSITE" id="PS51379"/>
    </source>
</evidence>
<dbReference type="GO" id="GO:0046872">
    <property type="term" value="F:metal ion binding"/>
    <property type="evidence" value="ECO:0007669"/>
    <property type="project" value="UniProtKB-KW"/>
</dbReference>
<accession>A0A0A2SU69</accession>
<keyword evidence="2" id="KW-1003">Cell membrane</keyword>
<dbReference type="Pfam" id="PF04060">
    <property type="entry name" value="FeS"/>
    <property type="match status" value="1"/>
</dbReference>
<evidence type="ECO:0000256" key="9">
    <source>
        <dbReference type="ARBA" id="ARBA00023004"/>
    </source>
</evidence>
<dbReference type="PANTHER" id="PTHR42859">
    <property type="entry name" value="OXIDOREDUCTASE"/>
    <property type="match status" value="1"/>
</dbReference>
<evidence type="ECO:0000256" key="11">
    <source>
        <dbReference type="ARBA" id="ARBA00023136"/>
    </source>
</evidence>
<dbReference type="PROSITE" id="PS51656">
    <property type="entry name" value="4FE4S"/>
    <property type="match status" value="1"/>
</dbReference>
<evidence type="ECO:0000256" key="3">
    <source>
        <dbReference type="ARBA" id="ARBA00022485"/>
    </source>
</evidence>
<evidence type="ECO:0000256" key="7">
    <source>
        <dbReference type="ARBA" id="ARBA00022967"/>
    </source>
</evidence>
<proteinExistence type="predicted"/>
<comment type="caution">
    <text evidence="14">The sequence shown here is derived from an EMBL/GenBank/DDBJ whole genome shotgun (WGS) entry which is preliminary data.</text>
</comment>
<dbReference type="STRING" id="1498499.EP47_00145"/>
<protein>
    <submittedName>
        <fullName evidence="14">[Fe-S]-binding protein</fullName>
    </submittedName>
</protein>
<evidence type="ECO:0000256" key="8">
    <source>
        <dbReference type="ARBA" id="ARBA00022982"/>
    </source>
</evidence>
<feature type="domain" description="4Fe-4S ferredoxin-type" evidence="12">
    <location>
        <begin position="75"/>
        <end position="104"/>
    </location>
</feature>
<dbReference type="EMBL" id="JNCF01000002">
    <property type="protein sequence ID" value="KGP64297.1"/>
    <property type="molecule type" value="Genomic_DNA"/>
</dbReference>
<feature type="domain" description="4Fe-4S ferredoxin-type" evidence="12">
    <location>
        <begin position="106"/>
        <end position="134"/>
    </location>
</feature>
<gene>
    <name evidence="14" type="ORF">EP47_00145</name>
</gene>
<dbReference type="AlphaFoldDB" id="A0A0A2SU69"/>
<dbReference type="OrthoDB" id="9789936at2"/>
<dbReference type="InterPro" id="IPR017896">
    <property type="entry name" value="4Fe4S_Fe-S-bd"/>
</dbReference>
<keyword evidence="15" id="KW-1185">Reference proteome</keyword>
<dbReference type="PROSITE" id="PS00198">
    <property type="entry name" value="4FE4S_FER_1"/>
    <property type="match status" value="1"/>
</dbReference>
<dbReference type="Gene3D" id="3.30.70.20">
    <property type="match status" value="1"/>
</dbReference>
<dbReference type="RefSeq" id="WP_035886478.1">
    <property type="nucleotide sequence ID" value="NZ_JNCF01000002.1"/>
</dbReference>
<evidence type="ECO:0000313" key="14">
    <source>
        <dbReference type="EMBL" id="KGP64297.1"/>
    </source>
</evidence>
<evidence type="ECO:0000256" key="6">
    <source>
        <dbReference type="ARBA" id="ARBA00022737"/>
    </source>
</evidence>
<evidence type="ECO:0000256" key="1">
    <source>
        <dbReference type="ARBA" id="ARBA00022448"/>
    </source>
</evidence>
<dbReference type="InterPro" id="IPR010207">
    <property type="entry name" value="Elect_transpt_cplx_RnfB/RsxB"/>
</dbReference>
<dbReference type="Proteomes" id="UP000054422">
    <property type="component" value="Unassembled WGS sequence"/>
</dbReference>
<dbReference type="PROSITE" id="PS51379">
    <property type="entry name" value="4FE4S_FER_2"/>
    <property type="match status" value="2"/>
</dbReference>
<dbReference type="Pfam" id="PF14697">
    <property type="entry name" value="Fer4_21"/>
    <property type="match status" value="1"/>
</dbReference>
<dbReference type="Gene3D" id="1.10.15.40">
    <property type="entry name" value="Electron transport complex subunit B, putative Fe-S cluster"/>
    <property type="match status" value="1"/>
</dbReference>
<feature type="domain" description="4Fe-4S" evidence="13">
    <location>
        <begin position="1"/>
        <end position="58"/>
    </location>
</feature>
<keyword evidence="10" id="KW-0411">Iron-sulfur</keyword>
<evidence type="ECO:0000256" key="2">
    <source>
        <dbReference type="ARBA" id="ARBA00022475"/>
    </source>
</evidence>
<dbReference type="PANTHER" id="PTHR42859:SF3">
    <property type="entry name" value="ION-TRANSLOCATING OXIDOREDUCTASE COMPLEX SUBUNIT B"/>
    <property type="match status" value="1"/>
</dbReference>
<reference evidence="14 15" key="1">
    <citation type="submission" date="2014-05" db="EMBL/GenBank/DDBJ databases">
        <authorList>
            <person name="Rizzardi K."/>
            <person name="Winiecka-Krusnell J."/>
            <person name="Ramliden M."/>
            <person name="Alm E."/>
            <person name="Andersson S."/>
            <person name="Byfors S."/>
        </authorList>
    </citation>
    <scope>NUCLEOTIDE SEQUENCE [LARGE SCALE GENOMIC DNA]</scope>
    <source>
        <strain evidence="14 15">LEGN</strain>
    </source>
</reference>
<keyword evidence="8" id="KW-0249">Electron transport</keyword>
<keyword evidence="11" id="KW-0472">Membrane</keyword>
<evidence type="ECO:0000256" key="4">
    <source>
        <dbReference type="ARBA" id="ARBA00022519"/>
    </source>
</evidence>
<organism evidence="14 15">
    <name type="scientific">Legionella norrlandica</name>
    <dbReference type="NCBI Taxonomy" id="1498499"/>
    <lineage>
        <taxon>Bacteria</taxon>
        <taxon>Pseudomonadati</taxon>
        <taxon>Pseudomonadota</taxon>
        <taxon>Gammaproteobacteria</taxon>
        <taxon>Legionellales</taxon>
        <taxon>Legionellaceae</taxon>
        <taxon>Legionella</taxon>
    </lineage>
</organism>
<keyword evidence="6" id="KW-0677">Repeat</keyword>
<dbReference type="InterPro" id="IPR050294">
    <property type="entry name" value="RnfB_subfamily"/>
</dbReference>
<dbReference type="NCBIfam" id="TIGR01944">
    <property type="entry name" value="rnfB"/>
    <property type="match status" value="1"/>
</dbReference>
<keyword evidence="3" id="KW-0004">4Fe-4S</keyword>
<keyword evidence="5" id="KW-0479">Metal-binding</keyword>